<sequence length="262" mass="28576">MQFRELLDLPFALIQTRIKTFATVFGVGVVVASAVAVGITVLGSIATGDDKDGTRWAAVLGSLACAWGLRLLVRGVTVPMGLAAIHRRPLSWRAAFGRMSAQAGALLGYSGMFTLIGVGVLALGAPLMITLPFAVLWLAWLRARRFTTMPVIFDEYAGYKQAAGRSKVLMQGTEWQIVGLWLYLRGLILVLLVPVLALPMFITTFSGTRRWTVTVLLITVALFMVAFTEMVESAAQVVTYVDRRCRREAMDIRVPPATGAQR</sequence>
<keyword evidence="1" id="KW-1133">Transmembrane helix</keyword>
<organism evidence="2 3">
    <name type="scientific">Nocardia huaxiensis</name>
    <dbReference type="NCBI Taxonomy" id="2755382"/>
    <lineage>
        <taxon>Bacteria</taxon>
        <taxon>Bacillati</taxon>
        <taxon>Actinomycetota</taxon>
        <taxon>Actinomycetes</taxon>
        <taxon>Mycobacteriales</taxon>
        <taxon>Nocardiaceae</taxon>
        <taxon>Nocardia</taxon>
    </lineage>
</organism>
<dbReference type="AlphaFoldDB" id="A0A7D6Z826"/>
<evidence type="ECO:0000313" key="2">
    <source>
        <dbReference type="EMBL" id="QLY34044.1"/>
    </source>
</evidence>
<dbReference type="Proteomes" id="UP000515512">
    <property type="component" value="Chromosome"/>
</dbReference>
<dbReference type="KEGG" id="nhu:H0264_01450"/>
<feature type="transmembrane region" description="Helical" evidence="1">
    <location>
        <begin position="21"/>
        <end position="46"/>
    </location>
</feature>
<keyword evidence="1" id="KW-0812">Transmembrane</keyword>
<feature type="transmembrane region" description="Helical" evidence="1">
    <location>
        <begin position="213"/>
        <end position="231"/>
    </location>
</feature>
<keyword evidence="3" id="KW-1185">Reference proteome</keyword>
<feature type="transmembrane region" description="Helical" evidence="1">
    <location>
        <begin position="58"/>
        <end position="85"/>
    </location>
</feature>
<evidence type="ECO:0000256" key="1">
    <source>
        <dbReference type="SAM" id="Phobius"/>
    </source>
</evidence>
<accession>A0A7D6Z826</accession>
<gene>
    <name evidence="2" type="ORF">H0264_01450</name>
</gene>
<protein>
    <recommendedName>
        <fullName evidence="4">DUF975 family protein</fullName>
    </recommendedName>
</protein>
<proteinExistence type="predicted"/>
<feature type="transmembrane region" description="Helical" evidence="1">
    <location>
        <begin position="106"/>
        <end position="139"/>
    </location>
</feature>
<dbReference type="EMBL" id="CP059399">
    <property type="protein sequence ID" value="QLY34044.1"/>
    <property type="molecule type" value="Genomic_DNA"/>
</dbReference>
<evidence type="ECO:0008006" key="4">
    <source>
        <dbReference type="Google" id="ProtNLM"/>
    </source>
</evidence>
<name>A0A7D6Z826_9NOCA</name>
<keyword evidence="1" id="KW-0472">Membrane</keyword>
<reference evidence="2 3" key="1">
    <citation type="submission" date="2020-07" db="EMBL/GenBank/DDBJ databases">
        <authorList>
            <person name="Zhuang K."/>
            <person name="Ran Y."/>
        </authorList>
    </citation>
    <scope>NUCLEOTIDE SEQUENCE [LARGE SCALE GENOMIC DNA]</scope>
    <source>
        <strain evidence="2 3">WCH-YHL-001</strain>
    </source>
</reference>
<feature type="transmembrane region" description="Helical" evidence="1">
    <location>
        <begin position="180"/>
        <end position="201"/>
    </location>
</feature>
<evidence type="ECO:0000313" key="3">
    <source>
        <dbReference type="Proteomes" id="UP000515512"/>
    </source>
</evidence>